<sequence length="152" mass="16376">MSASNPSAATASQPQPPDIQRLLGLLGNLMPLLMRLQSQGFEQPSQTTQDNAVVPNPALDHQAAANLIADMIADSLRTLSAYLEANAALYAGLEGCVPVVTQAAHRFAVRDYAEAFNRIWLAYRVIETIRAADPRIPPPRSASSEQTLSSIH</sequence>
<proteinExistence type="predicted"/>
<reference evidence="1 2" key="1">
    <citation type="submission" date="2016-11" db="EMBL/GenBank/DDBJ databases">
        <authorList>
            <person name="Jaros S."/>
            <person name="Januszkiewicz K."/>
            <person name="Wedrychowicz H."/>
        </authorList>
    </citation>
    <scope>NUCLEOTIDE SEQUENCE [LARGE SCALE GENOMIC DNA]</scope>
    <source>
        <strain evidence="1 2">GAS242</strain>
    </source>
</reference>
<accession>A0A1M5J7W4</accession>
<dbReference type="OrthoDB" id="8232294at2"/>
<evidence type="ECO:0000313" key="2">
    <source>
        <dbReference type="Proteomes" id="UP000190675"/>
    </source>
</evidence>
<dbReference type="AlphaFoldDB" id="A0A1M5J7W4"/>
<dbReference type="EMBL" id="LT670818">
    <property type="protein sequence ID" value="SHG36399.1"/>
    <property type="molecule type" value="Genomic_DNA"/>
</dbReference>
<protein>
    <submittedName>
        <fullName evidence="1">Uncharacterized protein</fullName>
    </submittedName>
</protein>
<name>A0A1M5J7W4_9BRAD</name>
<dbReference type="RefSeq" id="WP_154073141.1">
    <property type="nucleotide sequence ID" value="NZ_LT670818.1"/>
</dbReference>
<dbReference type="Proteomes" id="UP000190675">
    <property type="component" value="Chromosome I"/>
</dbReference>
<gene>
    <name evidence="1" type="ORF">SAMN05444169_2046</name>
</gene>
<organism evidence="1 2">
    <name type="scientific">Bradyrhizobium erythrophlei</name>
    <dbReference type="NCBI Taxonomy" id="1437360"/>
    <lineage>
        <taxon>Bacteria</taxon>
        <taxon>Pseudomonadati</taxon>
        <taxon>Pseudomonadota</taxon>
        <taxon>Alphaproteobacteria</taxon>
        <taxon>Hyphomicrobiales</taxon>
        <taxon>Nitrobacteraceae</taxon>
        <taxon>Bradyrhizobium</taxon>
    </lineage>
</organism>
<evidence type="ECO:0000313" key="1">
    <source>
        <dbReference type="EMBL" id="SHG36399.1"/>
    </source>
</evidence>